<dbReference type="Proteomes" id="UP000286415">
    <property type="component" value="Unassembled WGS sequence"/>
</dbReference>
<comment type="caution">
    <text evidence="5">The sequence shown here is derived from an EMBL/GenBank/DDBJ whole genome shotgun (WGS) entry which is preliminary data.</text>
</comment>
<name>A0A8T1LXV1_CLOSI</name>
<evidence type="ECO:0000313" key="6">
    <source>
        <dbReference type="Proteomes" id="UP000286415"/>
    </source>
</evidence>
<evidence type="ECO:0000259" key="4">
    <source>
        <dbReference type="PROSITE" id="PS50102"/>
    </source>
</evidence>
<keyword evidence="6" id="KW-1185">Reference proteome</keyword>
<sequence length="663" mass="75058">MSRNVPTKVQQEYVGSMVNFCVRVSHLHQSTKVKEIKAFFHPLHVTDTQFFKNGKALVYFRQEEDCAKALKKQGCIHGRTILLSPWEAKPNQRGGKKKEKVESTQPAPWPVKSREELEAAIRESGRLFVRNLSFQCTEQDLEKLFSKYGSLSDIHLSYDMRQQVSRGFAFVTFLFPAEAVTAFQKLDKTDFMGRLLHILPGEDPPEKKPSEQGRAEDRDNRQKKNHLSEFQTTRLQELKASAGTAHNWNTLFIRPDAVATYLAAKFGLTKEQVLEPSERGSVAVRLAHAEAQLVSEMREFLEKHGVNLDAFDDPESSEKLQSGRRDRLEAKAAGTLRQLSGTAFLIKNLPAGTTAVEVRELLNRYSKSARPEDSQTLTTSRIRPKSVIVPPLGITAIVEFSLPQQARLMYRYLAYEPYRDSILYLQWLPEGALKDRSDAAAEPTDEEEGRSEKSKRKRKRAHETPLDPTATGNEPRTTQDEFELITSLPLEHTGAETNSGHRQQCPRTTSDESMDTDYPEEPAKPKARKYQNKKDRLKQQLQASDGAPPTEASPDLEHPSSSREKETEQEKKRKKDKKPPEPTKPVLLCRNVSFQATQKELTELFSPVGGLIRVRLPQKPSGGHRGFAFLEFATIDQAKMALKTLGKDTHFLGRRLNIEFALG</sequence>
<dbReference type="InterPro" id="IPR035979">
    <property type="entry name" value="RBD_domain_sf"/>
</dbReference>
<keyword evidence="1 2" id="KW-0694">RNA-binding</keyword>
<gene>
    <name evidence="5" type="ORF">CSKR_200096</name>
</gene>
<feature type="compositionally biased region" description="Basic and acidic residues" evidence="3">
    <location>
        <begin position="204"/>
        <end position="222"/>
    </location>
</feature>
<dbReference type="InterPro" id="IPR000504">
    <property type="entry name" value="RRM_dom"/>
</dbReference>
<feature type="region of interest" description="Disordered" evidence="3">
    <location>
        <begin position="87"/>
        <end position="109"/>
    </location>
</feature>
<proteinExistence type="predicted"/>
<feature type="compositionally biased region" description="Polar residues" evidence="3">
    <location>
        <begin position="495"/>
        <end position="508"/>
    </location>
</feature>
<reference evidence="5 6" key="2">
    <citation type="journal article" date="2021" name="Genomics">
        <title>High-quality reference genome for Clonorchis sinensis.</title>
        <authorList>
            <person name="Young N.D."/>
            <person name="Stroehlein A.J."/>
            <person name="Kinkar L."/>
            <person name="Wang T."/>
            <person name="Sohn W.M."/>
            <person name="Chang B.C.H."/>
            <person name="Kaur P."/>
            <person name="Weisz D."/>
            <person name="Dudchenko O."/>
            <person name="Aiden E.L."/>
            <person name="Korhonen P.K."/>
            <person name="Gasser R.B."/>
        </authorList>
    </citation>
    <scope>NUCLEOTIDE SEQUENCE [LARGE SCALE GENOMIC DNA]</scope>
    <source>
        <strain evidence="5">Cs-k2</strain>
    </source>
</reference>
<feature type="region of interest" description="Disordered" evidence="3">
    <location>
        <begin position="198"/>
        <end position="228"/>
    </location>
</feature>
<dbReference type="Pfam" id="PF00076">
    <property type="entry name" value="RRM_1"/>
    <property type="match status" value="2"/>
</dbReference>
<organism evidence="5 6">
    <name type="scientific">Clonorchis sinensis</name>
    <name type="common">Chinese liver fluke</name>
    <dbReference type="NCBI Taxonomy" id="79923"/>
    <lineage>
        <taxon>Eukaryota</taxon>
        <taxon>Metazoa</taxon>
        <taxon>Spiralia</taxon>
        <taxon>Lophotrochozoa</taxon>
        <taxon>Platyhelminthes</taxon>
        <taxon>Trematoda</taxon>
        <taxon>Digenea</taxon>
        <taxon>Opisthorchiida</taxon>
        <taxon>Opisthorchiata</taxon>
        <taxon>Opisthorchiidae</taxon>
        <taxon>Clonorchis</taxon>
    </lineage>
</organism>
<protein>
    <submittedName>
        <fullName evidence="5">RNA-binding protein 19</fullName>
    </submittedName>
</protein>
<accession>A0A8T1LXV1</accession>
<feature type="domain" description="RRM" evidence="4">
    <location>
        <begin position="585"/>
        <end position="663"/>
    </location>
</feature>
<feature type="region of interest" description="Disordered" evidence="3">
    <location>
        <begin position="491"/>
        <end position="585"/>
    </location>
</feature>
<feature type="compositionally biased region" description="Basic and acidic residues" evidence="3">
    <location>
        <begin position="555"/>
        <end position="571"/>
    </location>
</feature>
<dbReference type="SMART" id="SM00360">
    <property type="entry name" value="RRM"/>
    <property type="match status" value="3"/>
</dbReference>
<dbReference type="PANTHER" id="PTHR10352">
    <property type="entry name" value="EUKARYOTIC TRANSLATION INITIATION FACTOR 3 SUBUNIT G"/>
    <property type="match status" value="1"/>
</dbReference>
<feature type="region of interest" description="Disordered" evidence="3">
    <location>
        <begin position="435"/>
        <end position="479"/>
    </location>
</feature>
<dbReference type="SUPFAM" id="SSF54928">
    <property type="entry name" value="RNA-binding domain, RBD"/>
    <property type="match status" value="4"/>
</dbReference>
<evidence type="ECO:0000313" key="5">
    <source>
        <dbReference type="EMBL" id="KAG5441944.1"/>
    </source>
</evidence>
<dbReference type="Gene3D" id="3.30.70.330">
    <property type="match status" value="4"/>
</dbReference>
<evidence type="ECO:0000256" key="1">
    <source>
        <dbReference type="ARBA" id="ARBA00022884"/>
    </source>
</evidence>
<evidence type="ECO:0000256" key="2">
    <source>
        <dbReference type="PROSITE-ProRule" id="PRU00176"/>
    </source>
</evidence>
<dbReference type="OrthoDB" id="439639at2759"/>
<dbReference type="EMBL" id="NIRI02000076">
    <property type="protein sequence ID" value="KAG5441944.1"/>
    <property type="molecule type" value="Genomic_DNA"/>
</dbReference>
<dbReference type="GO" id="GO:0003723">
    <property type="term" value="F:RNA binding"/>
    <property type="evidence" value="ECO:0007669"/>
    <property type="project" value="UniProtKB-UniRule"/>
</dbReference>
<dbReference type="InterPro" id="IPR012677">
    <property type="entry name" value="Nucleotide-bd_a/b_plait_sf"/>
</dbReference>
<evidence type="ECO:0000256" key="3">
    <source>
        <dbReference type="SAM" id="MobiDB-lite"/>
    </source>
</evidence>
<reference evidence="5 6" key="1">
    <citation type="journal article" date="2018" name="Biotechnol. Adv.">
        <title>Improved genomic resources and new bioinformatic workflow for the carcinogenic parasite Clonorchis sinensis: Biotechnological implications.</title>
        <authorList>
            <person name="Wang D."/>
            <person name="Korhonen P.K."/>
            <person name="Gasser R.B."/>
            <person name="Young N.D."/>
        </authorList>
    </citation>
    <scope>NUCLEOTIDE SEQUENCE [LARGE SCALE GENOMIC DNA]</scope>
    <source>
        <strain evidence="5">Cs-k2</strain>
    </source>
</reference>
<dbReference type="AlphaFoldDB" id="A0A8T1LXV1"/>
<feature type="domain" description="RRM" evidence="4">
    <location>
        <begin position="125"/>
        <end position="203"/>
    </location>
</feature>
<dbReference type="PROSITE" id="PS50102">
    <property type="entry name" value="RRM"/>
    <property type="match status" value="2"/>
</dbReference>